<gene>
    <name evidence="3" type="ORF">P5673_023767</name>
</gene>
<feature type="region of interest" description="Disordered" evidence="2">
    <location>
        <begin position="325"/>
        <end position="363"/>
    </location>
</feature>
<feature type="region of interest" description="Disordered" evidence="2">
    <location>
        <begin position="454"/>
        <end position="492"/>
    </location>
</feature>
<feature type="region of interest" description="Disordered" evidence="2">
    <location>
        <begin position="529"/>
        <end position="548"/>
    </location>
</feature>
<evidence type="ECO:0000256" key="1">
    <source>
        <dbReference type="SAM" id="Coils"/>
    </source>
</evidence>
<dbReference type="AlphaFoldDB" id="A0AAD9Q5N2"/>
<sequence>MRCEMRNFDASQVATSEPESIVLIELPNGSSEKIAVGNEIATIRDLKIKCELQFGIPSNLQKISAMENPDIELNDWSPIKDPGQRISDHVIILQVPVWWNKFICVSLNNEIDNVCRRAKLPMQQISKEERLFVAYFIACCRGYDNALERLKELDIQIDEKTLTEAGRNLFHAAAAGGKVSCVEFVATNLITPTKKILSVLDAHRETPIDIARRLNHHDTERVLYKYMYHDKIDREQRSSAESGIEDCDSVCSYDSMEDRKTDIDNNAPENTRNCEPNSEKKNTVFREVITKYNEIGNFPTETKLRRETPPKPQLTSEVKMIQQDASETVSMKHRQEREDCSCSSDSSADESSSPCSKSLRPKILNLSTPNEPLLRRRAVRPTKSALTSCYPPKNTILQEELQDENENFLPRLENQNMVKQTGKKDTSLSASYGQITRLKQGVVQLSSNPCPSASVTNRFNLSPSRLSPTDRLSPTSDDEKLITKSAPGSPRGLRRLVFKPSVRPPATGNSAICPLSPKINARILDQRRGSEPLASVKRTNGPAATGRPRRDAVINDLQHGDKYISSPMMHKRGKARSICEANLMESLRGNKDMDEEERMDRPWNAWIAVRRESAQLASPAENKSPLADPRRKSYQQWLTEKELNHLKKLFANAQEDAKTNEKDAKWQKGKTFEEWLEDKRKEMEREKEKEKDVEENQKMEEDKRHQRKRMSQAKYDKWLMQKEYGALQMEEKMEQEAKQQYELLKKKWEEEDERKRNSKLLLGRTQSLPLEEVAPRLTNLQRNRHSIK</sequence>
<comment type="caution">
    <text evidence="3">The sequence shown here is derived from an EMBL/GenBank/DDBJ whole genome shotgun (WGS) entry which is preliminary data.</text>
</comment>
<evidence type="ECO:0000313" key="3">
    <source>
        <dbReference type="EMBL" id="KAK2554796.1"/>
    </source>
</evidence>
<dbReference type="Gene3D" id="1.25.40.20">
    <property type="entry name" value="Ankyrin repeat-containing domain"/>
    <property type="match status" value="1"/>
</dbReference>
<keyword evidence="1" id="KW-0175">Coiled coil</keyword>
<accession>A0AAD9Q5N2</accession>
<dbReference type="CDD" id="cd17039">
    <property type="entry name" value="Ubl_ubiquitin_like"/>
    <property type="match status" value="1"/>
</dbReference>
<keyword evidence="4" id="KW-1185">Reference proteome</keyword>
<organism evidence="3 4">
    <name type="scientific">Acropora cervicornis</name>
    <name type="common">Staghorn coral</name>
    <dbReference type="NCBI Taxonomy" id="6130"/>
    <lineage>
        <taxon>Eukaryota</taxon>
        <taxon>Metazoa</taxon>
        <taxon>Cnidaria</taxon>
        <taxon>Anthozoa</taxon>
        <taxon>Hexacorallia</taxon>
        <taxon>Scleractinia</taxon>
        <taxon>Astrocoeniina</taxon>
        <taxon>Acroporidae</taxon>
        <taxon>Acropora</taxon>
    </lineage>
</organism>
<protein>
    <submittedName>
        <fullName evidence="3">Ankyrin repeat domain-containing protein 60</fullName>
    </submittedName>
</protein>
<feature type="coiled-coil region" evidence="1">
    <location>
        <begin position="727"/>
        <end position="754"/>
    </location>
</feature>
<feature type="compositionally biased region" description="Polar residues" evidence="2">
    <location>
        <begin position="454"/>
        <end position="475"/>
    </location>
</feature>
<feature type="compositionally biased region" description="Polar residues" evidence="2">
    <location>
        <begin position="267"/>
        <end position="276"/>
    </location>
</feature>
<proteinExistence type="predicted"/>
<feature type="compositionally biased region" description="Basic and acidic residues" evidence="2">
    <location>
        <begin position="680"/>
        <end position="704"/>
    </location>
</feature>
<reference evidence="3" key="1">
    <citation type="journal article" date="2023" name="G3 (Bethesda)">
        <title>Whole genome assembly and annotation of the endangered Caribbean coral Acropora cervicornis.</title>
        <authorList>
            <person name="Selwyn J.D."/>
            <person name="Vollmer S.V."/>
        </authorList>
    </citation>
    <scope>NUCLEOTIDE SEQUENCE</scope>
    <source>
        <strain evidence="3">K2</strain>
    </source>
</reference>
<evidence type="ECO:0000313" key="4">
    <source>
        <dbReference type="Proteomes" id="UP001249851"/>
    </source>
</evidence>
<dbReference type="InterPro" id="IPR036770">
    <property type="entry name" value="Ankyrin_rpt-contain_sf"/>
</dbReference>
<dbReference type="EMBL" id="JARQWQ010000067">
    <property type="protein sequence ID" value="KAK2554796.1"/>
    <property type="molecule type" value="Genomic_DNA"/>
</dbReference>
<feature type="region of interest" description="Disordered" evidence="2">
    <location>
        <begin position="680"/>
        <end position="714"/>
    </location>
</feature>
<evidence type="ECO:0000256" key="2">
    <source>
        <dbReference type="SAM" id="MobiDB-lite"/>
    </source>
</evidence>
<dbReference type="Proteomes" id="UP001249851">
    <property type="component" value="Unassembled WGS sequence"/>
</dbReference>
<reference evidence="3" key="2">
    <citation type="journal article" date="2023" name="Science">
        <title>Genomic signatures of disease resistance in endangered staghorn corals.</title>
        <authorList>
            <person name="Vollmer S.V."/>
            <person name="Selwyn J.D."/>
            <person name="Despard B.A."/>
            <person name="Roesel C.L."/>
        </authorList>
    </citation>
    <scope>NUCLEOTIDE SEQUENCE</scope>
    <source>
        <strain evidence="3">K2</strain>
    </source>
</reference>
<feature type="compositionally biased region" description="Low complexity" evidence="2">
    <location>
        <begin position="341"/>
        <end position="358"/>
    </location>
</feature>
<name>A0AAD9Q5N2_ACRCE</name>
<dbReference type="SUPFAM" id="SSF48403">
    <property type="entry name" value="Ankyrin repeat"/>
    <property type="match status" value="1"/>
</dbReference>
<feature type="region of interest" description="Disordered" evidence="2">
    <location>
        <begin position="259"/>
        <end position="279"/>
    </location>
</feature>